<protein>
    <recommendedName>
        <fullName evidence="4">serine-type D-Ala-D-Ala carboxypeptidase</fullName>
        <ecNumber evidence="4">3.4.16.4</ecNumber>
    </recommendedName>
</protein>
<dbReference type="Proteomes" id="UP000070174">
    <property type="component" value="Unassembled WGS sequence"/>
</dbReference>
<comment type="caution">
    <text evidence="18">The sequence shown here is derived from an EMBL/GenBank/DDBJ whole genome shotgun (WGS) entry which is preliminary data.</text>
</comment>
<keyword evidence="7 16" id="KW-0732">Signal</keyword>
<evidence type="ECO:0000313" key="19">
    <source>
        <dbReference type="Proteomes" id="UP000070174"/>
    </source>
</evidence>
<dbReference type="SUPFAM" id="SSF56601">
    <property type="entry name" value="beta-lactamase/transpeptidase-like"/>
    <property type="match status" value="1"/>
</dbReference>
<dbReference type="InterPro" id="IPR015956">
    <property type="entry name" value="Peniciliin-bd_prot_C_sf"/>
</dbReference>
<feature type="active site" evidence="13">
    <location>
        <position position="181"/>
    </location>
</feature>
<dbReference type="Pfam" id="PF00768">
    <property type="entry name" value="Peptidase_S11"/>
    <property type="match status" value="1"/>
</dbReference>
<evidence type="ECO:0000256" key="7">
    <source>
        <dbReference type="ARBA" id="ARBA00022729"/>
    </source>
</evidence>
<keyword evidence="8" id="KW-0378">Hydrolase</keyword>
<dbReference type="InterPro" id="IPR012338">
    <property type="entry name" value="Beta-lactam/transpept-like"/>
</dbReference>
<keyword evidence="11" id="KW-0961">Cell wall biogenesis/degradation</keyword>
<evidence type="ECO:0000256" key="6">
    <source>
        <dbReference type="ARBA" id="ARBA00022670"/>
    </source>
</evidence>
<dbReference type="GO" id="GO:0009252">
    <property type="term" value="P:peptidoglycan biosynthetic process"/>
    <property type="evidence" value="ECO:0007669"/>
    <property type="project" value="UniProtKB-UniPathway"/>
</dbReference>
<evidence type="ECO:0000256" key="13">
    <source>
        <dbReference type="PIRSR" id="PIRSR618044-1"/>
    </source>
</evidence>
<evidence type="ECO:0000256" key="16">
    <source>
        <dbReference type="SAM" id="SignalP"/>
    </source>
</evidence>
<reference evidence="18 19" key="1">
    <citation type="submission" date="2016-01" db="EMBL/GenBank/DDBJ databases">
        <authorList>
            <person name="Oliw E.H."/>
        </authorList>
    </citation>
    <scope>NUCLEOTIDE SEQUENCE [LARGE SCALE GENOMIC DNA]</scope>
    <source>
        <strain evidence="18 19">CMW7756A</strain>
    </source>
</reference>
<evidence type="ECO:0000256" key="12">
    <source>
        <dbReference type="ARBA" id="ARBA00034000"/>
    </source>
</evidence>
<dbReference type="SUPFAM" id="SSF69189">
    <property type="entry name" value="Penicillin-binding protein associated domain"/>
    <property type="match status" value="1"/>
</dbReference>
<dbReference type="InterPro" id="IPR001967">
    <property type="entry name" value="Peptidase_S11_N"/>
</dbReference>
<comment type="pathway">
    <text evidence="2">Cell wall biogenesis; peptidoglycan biosynthesis.</text>
</comment>
<feature type="active site" description="Proton acceptor" evidence="13">
    <location>
        <position position="124"/>
    </location>
</feature>
<dbReference type="InterPro" id="IPR018044">
    <property type="entry name" value="Peptidase_S11"/>
</dbReference>
<keyword evidence="9" id="KW-0133">Cell shape</keyword>
<dbReference type="InterPro" id="IPR012907">
    <property type="entry name" value="Peptidase_S11_C"/>
</dbReference>
<organism evidence="18">
    <name type="scientific">Peptoniphilus harei</name>
    <dbReference type="NCBI Taxonomy" id="54005"/>
    <lineage>
        <taxon>Bacteria</taxon>
        <taxon>Bacillati</taxon>
        <taxon>Bacillota</taxon>
        <taxon>Tissierellia</taxon>
        <taxon>Tissierellales</taxon>
        <taxon>Peptoniphilaceae</taxon>
        <taxon>Peptoniphilus</taxon>
    </lineage>
</organism>
<accession>A0A133PQF5</accession>
<gene>
    <name evidence="18" type="ORF">HMPREF3229_00739</name>
</gene>
<dbReference type="GO" id="GO:0006508">
    <property type="term" value="P:proteolysis"/>
    <property type="evidence" value="ECO:0007669"/>
    <property type="project" value="UniProtKB-KW"/>
</dbReference>
<dbReference type="PANTHER" id="PTHR21581">
    <property type="entry name" value="D-ALANYL-D-ALANINE CARBOXYPEPTIDASE"/>
    <property type="match status" value="1"/>
</dbReference>
<feature type="active site" description="Acyl-ester intermediate" evidence="13">
    <location>
        <position position="121"/>
    </location>
</feature>
<feature type="domain" description="Peptidase S11 D-Ala-D-Ala carboxypeptidase A C-terminal" evidence="17">
    <location>
        <begin position="343"/>
        <end position="434"/>
    </location>
</feature>
<dbReference type="Gene3D" id="2.60.410.10">
    <property type="entry name" value="D-Ala-D-Ala carboxypeptidase, C-terminal domain"/>
    <property type="match status" value="1"/>
</dbReference>
<dbReference type="EC" id="3.4.16.4" evidence="4"/>
<dbReference type="PRINTS" id="PR00725">
    <property type="entry name" value="DADACBPTASE1"/>
</dbReference>
<name>A0A133PQF5_9FIRM</name>
<evidence type="ECO:0000256" key="5">
    <source>
        <dbReference type="ARBA" id="ARBA00022645"/>
    </source>
</evidence>
<keyword evidence="10" id="KW-0573">Peptidoglycan synthesis</keyword>
<dbReference type="UniPathway" id="UPA00219"/>
<evidence type="ECO:0000256" key="2">
    <source>
        <dbReference type="ARBA" id="ARBA00004752"/>
    </source>
</evidence>
<evidence type="ECO:0000256" key="9">
    <source>
        <dbReference type="ARBA" id="ARBA00022960"/>
    </source>
</evidence>
<comment type="catalytic activity">
    <reaction evidence="12">
        <text>Preferential cleavage: (Ac)2-L-Lys-D-Ala-|-D-Ala. Also transpeptidation of peptidyl-alanyl moieties that are N-acyl substituents of D-alanine.</text>
        <dbReference type="EC" id="3.4.16.4"/>
    </reaction>
</comment>
<keyword evidence="5 18" id="KW-0121">Carboxypeptidase</keyword>
<dbReference type="InterPro" id="IPR037167">
    <property type="entry name" value="Peptidase_S11_C_sf"/>
</dbReference>
<feature type="signal peptide" evidence="16">
    <location>
        <begin position="1"/>
        <end position="23"/>
    </location>
</feature>
<dbReference type="GO" id="GO:0008360">
    <property type="term" value="P:regulation of cell shape"/>
    <property type="evidence" value="ECO:0007669"/>
    <property type="project" value="UniProtKB-KW"/>
</dbReference>
<sequence>MKKLLLYLSLGLMIFSAPMNVLAESTKLQADNKPAASTNVLDAASTNAEEKEIDPSTIRNQDFLVPTKQGVQKANLYEAEKIKKLEDIPLEGLTKSYLLGDYKSGQILEGYNLDEIRAMASTSKLVSIFVVLDKIQEGKISLNDEVEIDKEAAALTGSSFKLKEGDKVTVEKLIEASMVVSGNDAITALGKHVAGSTDAFVKMMNDKCHDLGLKNALMVNPTGLTNYEILDYNKMTTREMFMLASELIKFHPEILKYTTIAKLEDPGRNFIEYNTNPVLGIVPEVDGLKTGYTNAAGRCVILTGLEKGVDEKSKDMRLIGITTGSNSDFERFVACKRLITKGFEDYGYNAIGDTEKEVRTIEVLHSQDENIPVYQKEIGYILSKSNDKYRERVEIKDDLKAPLEAGSSVGKISFYKGDKLVFESDLIVKDKVYENGIINKFKRVFEEIFVNIEKAA</sequence>
<evidence type="ECO:0000256" key="3">
    <source>
        <dbReference type="ARBA" id="ARBA00007164"/>
    </source>
</evidence>
<evidence type="ECO:0000256" key="8">
    <source>
        <dbReference type="ARBA" id="ARBA00022801"/>
    </source>
</evidence>
<feature type="binding site" evidence="14">
    <location>
        <position position="289"/>
    </location>
    <ligand>
        <name>substrate</name>
    </ligand>
</feature>
<comment type="function">
    <text evidence="1">Removes C-terminal D-alanyl residues from sugar-peptide cell wall precursors.</text>
</comment>
<comment type="similarity">
    <text evidence="3 15">Belongs to the peptidase S11 family.</text>
</comment>
<proteinExistence type="inferred from homology"/>
<dbReference type="Pfam" id="PF07943">
    <property type="entry name" value="PBP5_C"/>
    <property type="match status" value="1"/>
</dbReference>
<dbReference type="GO" id="GO:0009002">
    <property type="term" value="F:serine-type D-Ala-D-Ala carboxypeptidase activity"/>
    <property type="evidence" value="ECO:0007669"/>
    <property type="project" value="UniProtKB-EC"/>
</dbReference>
<evidence type="ECO:0000256" key="4">
    <source>
        <dbReference type="ARBA" id="ARBA00012448"/>
    </source>
</evidence>
<evidence type="ECO:0000313" key="18">
    <source>
        <dbReference type="EMBL" id="KXA30873.1"/>
    </source>
</evidence>
<evidence type="ECO:0000256" key="10">
    <source>
        <dbReference type="ARBA" id="ARBA00022984"/>
    </source>
</evidence>
<dbReference type="AlphaFoldDB" id="A0A133PQF5"/>
<evidence type="ECO:0000256" key="1">
    <source>
        <dbReference type="ARBA" id="ARBA00003217"/>
    </source>
</evidence>
<evidence type="ECO:0000256" key="15">
    <source>
        <dbReference type="RuleBase" id="RU004016"/>
    </source>
</evidence>
<dbReference type="EMBL" id="LRQE01000023">
    <property type="protein sequence ID" value="KXA30873.1"/>
    <property type="molecule type" value="Genomic_DNA"/>
</dbReference>
<evidence type="ECO:0000256" key="14">
    <source>
        <dbReference type="PIRSR" id="PIRSR618044-2"/>
    </source>
</evidence>
<dbReference type="SMART" id="SM00936">
    <property type="entry name" value="PBP5_C"/>
    <property type="match status" value="1"/>
</dbReference>
<evidence type="ECO:0000259" key="17">
    <source>
        <dbReference type="SMART" id="SM00936"/>
    </source>
</evidence>
<evidence type="ECO:0000256" key="11">
    <source>
        <dbReference type="ARBA" id="ARBA00023316"/>
    </source>
</evidence>
<keyword evidence="6" id="KW-0645">Protease</keyword>
<dbReference type="Gene3D" id="3.40.710.10">
    <property type="entry name" value="DD-peptidase/beta-lactamase superfamily"/>
    <property type="match status" value="1"/>
</dbReference>
<dbReference type="PATRIC" id="fig|54005.3.peg.727"/>
<feature type="chain" id="PRO_5007458421" description="serine-type D-Ala-D-Ala carboxypeptidase" evidence="16">
    <location>
        <begin position="24"/>
        <end position="456"/>
    </location>
</feature>
<dbReference type="PANTHER" id="PTHR21581:SF6">
    <property type="entry name" value="TRAFFICKING PROTEIN PARTICLE COMPLEX SUBUNIT 12"/>
    <property type="match status" value="1"/>
</dbReference>
<dbReference type="RefSeq" id="WP_060799946.1">
    <property type="nucleotide sequence ID" value="NZ_KQ957096.1"/>
</dbReference>
<dbReference type="GO" id="GO:0071555">
    <property type="term" value="P:cell wall organization"/>
    <property type="evidence" value="ECO:0007669"/>
    <property type="project" value="UniProtKB-KW"/>
</dbReference>